<dbReference type="EMBL" id="BK015264">
    <property type="protein sequence ID" value="DAD98551.1"/>
    <property type="molecule type" value="Genomic_DNA"/>
</dbReference>
<protein>
    <submittedName>
        <fullName evidence="1">Uncharacterized protein</fullName>
    </submittedName>
</protein>
<evidence type="ECO:0000313" key="1">
    <source>
        <dbReference type="EMBL" id="DAD98551.1"/>
    </source>
</evidence>
<reference evidence="1" key="1">
    <citation type="journal article" date="2021" name="Proc. Natl. Acad. Sci. U.S.A.">
        <title>A Catalog of Tens of Thousands of Viruses from Human Metagenomes Reveals Hidden Associations with Chronic Diseases.</title>
        <authorList>
            <person name="Tisza M.J."/>
            <person name="Buck C.B."/>
        </authorList>
    </citation>
    <scope>NUCLEOTIDE SEQUENCE</scope>
    <source>
        <strain evidence="1">CtTnV63</strain>
    </source>
</reference>
<accession>A0A8S5NVU7</accession>
<name>A0A8S5NVU7_9CAUD</name>
<organism evidence="1">
    <name type="scientific">Siphoviridae sp. ctTnV63</name>
    <dbReference type="NCBI Taxonomy" id="2825523"/>
    <lineage>
        <taxon>Viruses</taxon>
        <taxon>Duplodnaviria</taxon>
        <taxon>Heunggongvirae</taxon>
        <taxon>Uroviricota</taxon>
        <taxon>Caudoviricetes</taxon>
    </lineage>
</organism>
<sequence>MGAALEKIKILLLSEGHAPSRITLPVYLRCRTPRVKECPYFLNCWKPKFLINKVISSEAV</sequence>
<proteinExistence type="predicted"/>